<protein>
    <submittedName>
        <fullName evidence="3">Uncharacterized protein</fullName>
    </submittedName>
</protein>
<dbReference type="EMBL" id="ML145134">
    <property type="protein sequence ID" value="TBU57668.1"/>
    <property type="molecule type" value="Genomic_DNA"/>
</dbReference>
<feature type="region of interest" description="Disordered" evidence="1">
    <location>
        <begin position="1"/>
        <end position="36"/>
    </location>
</feature>
<dbReference type="EMBL" id="ML143389">
    <property type="protein sequence ID" value="TBU33953.1"/>
    <property type="molecule type" value="Genomic_DNA"/>
</dbReference>
<reference evidence="3 4" key="1">
    <citation type="submission" date="2019-01" db="EMBL/GenBank/DDBJ databases">
        <title>Draft genome sequences of three monokaryotic isolates of the white-rot basidiomycete fungus Dichomitus squalens.</title>
        <authorList>
            <consortium name="DOE Joint Genome Institute"/>
            <person name="Lopez S.C."/>
            <person name="Andreopoulos B."/>
            <person name="Pangilinan J."/>
            <person name="Lipzen A."/>
            <person name="Riley R."/>
            <person name="Ahrendt S."/>
            <person name="Ng V."/>
            <person name="Barry K."/>
            <person name="Daum C."/>
            <person name="Grigoriev I.V."/>
            <person name="Hilden K.S."/>
            <person name="Makela M.R."/>
            <person name="de Vries R.P."/>
        </authorList>
    </citation>
    <scope>NUCLEOTIDE SEQUENCE [LARGE SCALE GENOMIC DNA]</scope>
    <source>
        <strain evidence="3 4">CBS 464.89</strain>
        <strain evidence="2">OM18370.1</strain>
    </source>
</reference>
<evidence type="ECO:0000313" key="4">
    <source>
        <dbReference type="Proteomes" id="UP000292082"/>
    </source>
</evidence>
<evidence type="ECO:0000313" key="3">
    <source>
        <dbReference type="EMBL" id="TBU57668.1"/>
    </source>
</evidence>
<evidence type="ECO:0000313" key="2">
    <source>
        <dbReference type="EMBL" id="TBU33953.1"/>
    </source>
</evidence>
<dbReference type="Proteomes" id="UP000292957">
    <property type="component" value="Unassembled WGS sequence"/>
</dbReference>
<keyword evidence="4" id="KW-1185">Reference proteome</keyword>
<proteinExistence type="predicted"/>
<feature type="compositionally biased region" description="Basic residues" evidence="1">
    <location>
        <begin position="66"/>
        <end position="76"/>
    </location>
</feature>
<dbReference type="AlphaFoldDB" id="A0A4Q9P0K9"/>
<gene>
    <name evidence="3" type="ORF">BD310DRAFT_821051</name>
    <name evidence="2" type="ORF">BD311DRAFT_650752</name>
</gene>
<name>A0A4Q9P0K9_9APHY</name>
<dbReference type="Proteomes" id="UP000292082">
    <property type="component" value="Unassembled WGS sequence"/>
</dbReference>
<organism evidence="3 4">
    <name type="scientific">Dichomitus squalens</name>
    <dbReference type="NCBI Taxonomy" id="114155"/>
    <lineage>
        <taxon>Eukaryota</taxon>
        <taxon>Fungi</taxon>
        <taxon>Dikarya</taxon>
        <taxon>Basidiomycota</taxon>
        <taxon>Agaricomycotina</taxon>
        <taxon>Agaricomycetes</taxon>
        <taxon>Polyporales</taxon>
        <taxon>Polyporaceae</taxon>
        <taxon>Dichomitus</taxon>
    </lineage>
</organism>
<sequence>MPGAGRSGRGRSPGEPLATSAGRSRSWSLGGDCERSRGRSSILYHCVSCTPLLGCTIGPCSVASRIRGHGGSKRRSAFTQRRMDGTISGHPHLLSR</sequence>
<accession>A0A4Q9P0K9</accession>
<feature type="region of interest" description="Disordered" evidence="1">
    <location>
        <begin position="66"/>
        <end position="96"/>
    </location>
</feature>
<evidence type="ECO:0000256" key="1">
    <source>
        <dbReference type="SAM" id="MobiDB-lite"/>
    </source>
</evidence>